<evidence type="ECO:0000256" key="5">
    <source>
        <dbReference type="ARBA" id="ARBA00022692"/>
    </source>
</evidence>
<dbReference type="NCBIfam" id="TIGR00054">
    <property type="entry name" value="RIP metalloprotease RseP"/>
    <property type="match status" value="1"/>
</dbReference>
<dbReference type="Pfam" id="PF02163">
    <property type="entry name" value="Peptidase_M50"/>
    <property type="match status" value="1"/>
</dbReference>
<dbReference type="EMBL" id="CP036532">
    <property type="protein sequence ID" value="QBK30672.1"/>
    <property type="molecule type" value="Genomic_DNA"/>
</dbReference>
<dbReference type="GO" id="GO:0004222">
    <property type="term" value="F:metalloendopeptidase activity"/>
    <property type="evidence" value="ECO:0007669"/>
    <property type="project" value="InterPro"/>
</dbReference>
<protein>
    <recommendedName>
        <fullName evidence="11">Zinc metalloprotease</fullName>
        <ecNumber evidence="11">3.4.24.-</ecNumber>
    </recommendedName>
</protein>
<evidence type="ECO:0000259" key="12">
    <source>
        <dbReference type="PROSITE" id="PS50106"/>
    </source>
</evidence>
<dbReference type="GeneID" id="90767379"/>
<comment type="subcellular location">
    <subcellularLocation>
        <location evidence="2">Membrane</location>
        <topology evidence="2">Multi-pass membrane protein</topology>
    </subcellularLocation>
</comment>
<dbReference type="EC" id="3.4.24.-" evidence="11"/>
<keyword evidence="5 11" id="KW-0812">Transmembrane</keyword>
<dbReference type="PROSITE" id="PS50106">
    <property type="entry name" value="PDZ"/>
    <property type="match status" value="1"/>
</dbReference>
<dbReference type="PANTHER" id="PTHR42837:SF2">
    <property type="entry name" value="MEMBRANE METALLOPROTEASE ARASP2, CHLOROPLASTIC-RELATED"/>
    <property type="match status" value="1"/>
</dbReference>
<dbReference type="OrthoDB" id="9782003at2"/>
<keyword evidence="4 13" id="KW-0645">Protease</keyword>
<keyword evidence="6 11" id="KW-0378">Hydrolase</keyword>
<feature type="transmembrane region" description="Helical" evidence="11">
    <location>
        <begin position="299"/>
        <end position="318"/>
    </location>
</feature>
<evidence type="ECO:0000256" key="2">
    <source>
        <dbReference type="ARBA" id="ARBA00004141"/>
    </source>
</evidence>
<feature type="transmembrane region" description="Helical" evidence="11">
    <location>
        <begin position="12"/>
        <end position="33"/>
    </location>
</feature>
<keyword evidence="9 11" id="KW-0482">Metalloprotease</keyword>
<evidence type="ECO:0000256" key="11">
    <source>
        <dbReference type="RuleBase" id="RU362031"/>
    </source>
</evidence>
<dbReference type="InterPro" id="IPR008915">
    <property type="entry name" value="Peptidase_M50"/>
</dbReference>
<dbReference type="AlphaFoldDB" id="A0A4P6V031"/>
<dbReference type="InterPro" id="IPR004387">
    <property type="entry name" value="Pept_M50_Zn"/>
</dbReference>
<evidence type="ECO:0000313" key="14">
    <source>
        <dbReference type="Proteomes" id="UP000293719"/>
    </source>
</evidence>
<dbReference type="SMART" id="SM00228">
    <property type="entry name" value="PDZ"/>
    <property type="match status" value="1"/>
</dbReference>
<evidence type="ECO:0000256" key="3">
    <source>
        <dbReference type="ARBA" id="ARBA00007931"/>
    </source>
</evidence>
<accession>A0A4P6V031</accession>
<dbReference type="Pfam" id="PF17820">
    <property type="entry name" value="PDZ_6"/>
    <property type="match status" value="1"/>
</dbReference>
<dbReference type="InterPro" id="IPR036034">
    <property type="entry name" value="PDZ_sf"/>
</dbReference>
<evidence type="ECO:0000256" key="4">
    <source>
        <dbReference type="ARBA" id="ARBA00022670"/>
    </source>
</evidence>
<dbReference type="RefSeq" id="WP_131616356.1">
    <property type="nucleotide sequence ID" value="NZ_CP036532.1"/>
</dbReference>
<evidence type="ECO:0000256" key="10">
    <source>
        <dbReference type="ARBA" id="ARBA00023136"/>
    </source>
</evidence>
<dbReference type="PANTHER" id="PTHR42837">
    <property type="entry name" value="REGULATOR OF SIGMA-E PROTEASE RSEP"/>
    <property type="match status" value="1"/>
</dbReference>
<dbReference type="InterPro" id="IPR001478">
    <property type="entry name" value="PDZ"/>
</dbReference>
<dbReference type="GO" id="GO:0006508">
    <property type="term" value="P:proteolysis"/>
    <property type="evidence" value="ECO:0007669"/>
    <property type="project" value="UniProtKB-KW"/>
</dbReference>
<dbReference type="KEGG" id="rpod:E0E05_08740"/>
<comment type="similarity">
    <text evidence="3 11">Belongs to the peptidase M50B family.</text>
</comment>
<feature type="transmembrane region" description="Helical" evidence="11">
    <location>
        <begin position="354"/>
        <end position="372"/>
    </location>
</feature>
<dbReference type="GO" id="GO:0046872">
    <property type="term" value="F:metal ion binding"/>
    <property type="evidence" value="ECO:0007669"/>
    <property type="project" value="UniProtKB-KW"/>
</dbReference>
<sequence>MLDFFANLASTDGFIIGILLPFLFVLTIVIFFHELGHYLVGRWCGIGAKVFSVGFGPELVGFTDRRGTRWRLSAVPLGGYVKFIGDMNAASAGATDEDDLTEEERRQAFHTKSVWRRAATVFAGPAANFILAVVIFAFVLALFGRTVADPVVAELRDGGAAQEAGLEVGDRFVSLDGRPVSSFSDVQRYVAPRAGQPIDMVVERDGAEIALTITPERLEIEDRFGNQIEQGIIGVVNNPELGRYRVETYGPVEAVGLGFQETWYVIARTGGYLAGVVTGRENADQIGGPIRVAQVSGQVATLGFVALLNLTAILSVSIGLLNLLPVPILDGGHLLFYAYEAVRGRPLSEAAQEYGYRIGFALVLGLMVFATWNDITILFGSG</sequence>
<dbReference type="Gene3D" id="2.30.42.10">
    <property type="match status" value="1"/>
</dbReference>
<dbReference type="Proteomes" id="UP000293719">
    <property type="component" value="Chromosome"/>
</dbReference>
<evidence type="ECO:0000313" key="13">
    <source>
        <dbReference type="EMBL" id="QBK30672.1"/>
    </source>
</evidence>
<name>A0A4P6V031_9HYPH</name>
<reference evidence="13 14" key="1">
    <citation type="journal article" date="2017" name="Int. J. Syst. Evol. Microbiol.">
        <title>Roseitalea porphyridii gen. nov., sp. nov., isolated from a red alga, and reclassification of Hoeflea suaedae Chung et al. 2013 as Pseudohoeflea suaedae gen. nov., comb. nov.</title>
        <authorList>
            <person name="Hyeon J.W."/>
            <person name="Jeong S.E."/>
            <person name="Baek K."/>
            <person name="Jeon C.O."/>
        </authorList>
    </citation>
    <scope>NUCLEOTIDE SEQUENCE [LARGE SCALE GENOMIC DNA]</scope>
    <source>
        <strain evidence="13 14">MA7-20</strain>
    </source>
</reference>
<feature type="domain" description="PDZ" evidence="12">
    <location>
        <begin position="143"/>
        <end position="217"/>
    </location>
</feature>
<evidence type="ECO:0000256" key="9">
    <source>
        <dbReference type="ARBA" id="ARBA00023049"/>
    </source>
</evidence>
<dbReference type="SUPFAM" id="SSF50156">
    <property type="entry name" value="PDZ domain-like"/>
    <property type="match status" value="1"/>
</dbReference>
<proteinExistence type="inferred from homology"/>
<keyword evidence="14" id="KW-1185">Reference proteome</keyword>
<keyword evidence="7 11" id="KW-0862">Zinc</keyword>
<evidence type="ECO:0000256" key="8">
    <source>
        <dbReference type="ARBA" id="ARBA00022989"/>
    </source>
</evidence>
<keyword evidence="8 11" id="KW-1133">Transmembrane helix</keyword>
<evidence type="ECO:0000256" key="7">
    <source>
        <dbReference type="ARBA" id="ARBA00022833"/>
    </source>
</evidence>
<evidence type="ECO:0000256" key="6">
    <source>
        <dbReference type="ARBA" id="ARBA00022801"/>
    </source>
</evidence>
<dbReference type="CDD" id="cd23081">
    <property type="entry name" value="cpPDZ_EcRseP-like"/>
    <property type="match status" value="1"/>
</dbReference>
<keyword evidence="11" id="KW-0479">Metal-binding</keyword>
<keyword evidence="10 11" id="KW-0472">Membrane</keyword>
<dbReference type="GO" id="GO:0016020">
    <property type="term" value="C:membrane"/>
    <property type="evidence" value="ECO:0007669"/>
    <property type="project" value="UniProtKB-SubCell"/>
</dbReference>
<dbReference type="InterPro" id="IPR041489">
    <property type="entry name" value="PDZ_6"/>
</dbReference>
<dbReference type="CDD" id="cd06163">
    <property type="entry name" value="S2P-M50_PDZ_RseP-like"/>
    <property type="match status" value="1"/>
</dbReference>
<comment type="cofactor">
    <cofactor evidence="1 11">
        <name>Zn(2+)</name>
        <dbReference type="ChEBI" id="CHEBI:29105"/>
    </cofactor>
</comment>
<gene>
    <name evidence="13" type="primary">rseP</name>
    <name evidence="13" type="ORF">E0E05_08740</name>
</gene>
<evidence type="ECO:0000256" key="1">
    <source>
        <dbReference type="ARBA" id="ARBA00001947"/>
    </source>
</evidence>
<feature type="transmembrane region" description="Helical" evidence="11">
    <location>
        <begin position="122"/>
        <end position="143"/>
    </location>
</feature>
<organism evidence="13 14">
    <name type="scientific">Roseitalea porphyridii</name>
    <dbReference type="NCBI Taxonomy" id="1852022"/>
    <lineage>
        <taxon>Bacteria</taxon>
        <taxon>Pseudomonadati</taxon>
        <taxon>Pseudomonadota</taxon>
        <taxon>Alphaproteobacteria</taxon>
        <taxon>Hyphomicrobiales</taxon>
        <taxon>Ahrensiaceae</taxon>
        <taxon>Roseitalea</taxon>
    </lineage>
</organism>